<dbReference type="InterPro" id="IPR000182">
    <property type="entry name" value="GNAT_dom"/>
</dbReference>
<reference evidence="2 3" key="1">
    <citation type="submission" date="2018-01" db="EMBL/GenBank/DDBJ databases">
        <title>Whole genome sequencing of Histamine producing bacteria.</title>
        <authorList>
            <person name="Butler K."/>
        </authorList>
    </citation>
    <scope>NUCLEOTIDE SEQUENCE [LARGE SCALE GENOMIC DNA]</scope>
    <source>
        <strain evidence="2 3">JCM 12947</strain>
    </source>
</reference>
<evidence type="ECO:0000259" key="1">
    <source>
        <dbReference type="PROSITE" id="PS51186"/>
    </source>
</evidence>
<proteinExistence type="predicted"/>
<evidence type="ECO:0000313" key="2">
    <source>
        <dbReference type="EMBL" id="PSU50671.1"/>
    </source>
</evidence>
<dbReference type="InterPro" id="IPR016181">
    <property type="entry name" value="Acyl_CoA_acyltransferase"/>
</dbReference>
<organism evidence="2 3">
    <name type="scientific">Photobacterium frigidiphilum</name>
    <dbReference type="NCBI Taxonomy" id="264736"/>
    <lineage>
        <taxon>Bacteria</taxon>
        <taxon>Pseudomonadati</taxon>
        <taxon>Pseudomonadota</taxon>
        <taxon>Gammaproteobacteria</taxon>
        <taxon>Vibrionales</taxon>
        <taxon>Vibrionaceae</taxon>
        <taxon>Photobacterium</taxon>
    </lineage>
</organism>
<dbReference type="Gene3D" id="3.40.630.30">
    <property type="match status" value="1"/>
</dbReference>
<name>A0A2T3JNS6_9GAMM</name>
<dbReference type="PROSITE" id="PS51186">
    <property type="entry name" value="GNAT"/>
    <property type="match status" value="1"/>
</dbReference>
<accession>A0A2T3JNS6</accession>
<gene>
    <name evidence="2" type="ORF">C9J12_04595</name>
</gene>
<feature type="domain" description="N-acetyltransferase" evidence="1">
    <location>
        <begin position="1"/>
        <end position="140"/>
    </location>
</feature>
<dbReference type="Proteomes" id="UP000240987">
    <property type="component" value="Unassembled WGS sequence"/>
</dbReference>
<keyword evidence="3" id="KW-1185">Reference proteome</keyword>
<protein>
    <submittedName>
        <fullName evidence="2">GNAT family N-acetyltransferase</fullName>
    </submittedName>
</protein>
<dbReference type="AlphaFoldDB" id="A0A2T3JNS6"/>
<dbReference type="SUPFAM" id="SSF55729">
    <property type="entry name" value="Acyl-CoA N-acyltransferases (Nat)"/>
    <property type="match status" value="1"/>
</dbReference>
<dbReference type="Pfam" id="PF00583">
    <property type="entry name" value="Acetyltransf_1"/>
    <property type="match status" value="1"/>
</dbReference>
<dbReference type="GO" id="GO:0016747">
    <property type="term" value="F:acyltransferase activity, transferring groups other than amino-acyl groups"/>
    <property type="evidence" value="ECO:0007669"/>
    <property type="project" value="InterPro"/>
</dbReference>
<sequence length="141" mass="15581">MTASPEELFSFCATGSFPWDKKQIEETAKARKSLTVCIIAGQVVAFSNLYNVVPGESAFIGNVIVGQDFKGQGIGKGLIKHMIEVCREIYDAVPHLSVFNFNTRALLMYSKLGFEPYSVAKHISPQGESVALIHMRLTQRI</sequence>
<comment type="caution">
    <text evidence="2">The sequence shown here is derived from an EMBL/GenBank/DDBJ whole genome shotgun (WGS) entry which is preliminary data.</text>
</comment>
<evidence type="ECO:0000313" key="3">
    <source>
        <dbReference type="Proteomes" id="UP000240987"/>
    </source>
</evidence>
<dbReference type="EMBL" id="PYMJ01000003">
    <property type="protein sequence ID" value="PSU50671.1"/>
    <property type="molecule type" value="Genomic_DNA"/>
</dbReference>
<keyword evidence="2" id="KW-0808">Transferase</keyword>
<dbReference type="OrthoDB" id="510731at2"/>
<dbReference type="CDD" id="cd04301">
    <property type="entry name" value="NAT_SF"/>
    <property type="match status" value="1"/>
</dbReference>